<evidence type="ECO:0000256" key="1">
    <source>
        <dbReference type="SAM" id="MobiDB-lite"/>
    </source>
</evidence>
<feature type="compositionally biased region" description="Acidic residues" evidence="1">
    <location>
        <begin position="73"/>
        <end position="94"/>
    </location>
</feature>
<dbReference type="AlphaFoldDB" id="A0A2N9FZN4"/>
<name>A0A2N9FZN4_FAGSY</name>
<feature type="region of interest" description="Disordered" evidence="1">
    <location>
        <begin position="68"/>
        <end position="102"/>
    </location>
</feature>
<dbReference type="EMBL" id="OIVN01001628">
    <property type="protein sequence ID" value="SPC96027.1"/>
    <property type="molecule type" value="Genomic_DNA"/>
</dbReference>
<organism evidence="2">
    <name type="scientific">Fagus sylvatica</name>
    <name type="common">Beechnut</name>
    <dbReference type="NCBI Taxonomy" id="28930"/>
    <lineage>
        <taxon>Eukaryota</taxon>
        <taxon>Viridiplantae</taxon>
        <taxon>Streptophyta</taxon>
        <taxon>Embryophyta</taxon>
        <taxon>Tracheophyta</taxon>
        <taxon>Spermatophyta</taxon>
        <taxon>Magnoliopsida</taxon>
        <taxon>eudicotyledons</taxon>
        <taxon>Gunneridae</taxon>
        <taxon>Pentapetalae</taxon>
        <taxon>rosids</taxon>
        <taxon>fabids</taxon>
        <taxon>Fagales</taxon>
        <taxon>Fagaceae</taxon>
        <taxon>Fagus</taxon>
    </lineage>
</organism>
<gene>
    <name evidence="2" type="ORF">FSB_LOCUS23909</name>
</gene>
<sequence length="102" mass="11248">MEDTDMLDRPKEKDRVLSSDSGEHFGLSFEDDGANPNSEPSSPVRVRSDISHKDSLVGVIPGAYENAFFGSNMEEDGGDNSDEDDDDEHPEEGEVVIKFPRC</sequence>
<feature type="region of interest" description="Disordered" evidence="1">
    <location>
        <begin position="1"/>
        <end position="52"/>
    </location>
</feature>
<reference evidence="2" key="1">
    <citation type="submission" date="2018-02" db="EMBL/GenBank/DDBJ databases">
        <authorList>
            <person name="Cohen D.B."/>
            <person name="Kent A.D."/>
        </authorList>
    </citation>
    <scope>NUCLEOTIDE SEQUENCE</scope>
</reference>
<accession>A0A2N9FZN4</accession>
<feature type="compositionally biased region" description="Basic and acidic residues" evidence="1">
    <location>
        <begin position="1"/>
        <end position="23"/>
    </location>
</feature>
<proteinExistence type="predicted"/>
<protein>
    <submittedName>
        <fullName evidence="2">Uncharacterized protein</fullName>
    </submittedName>
</protein>
<evidence type="ECO:0000313" key="2">
    <source>
        <dbReference type="EMBL" id="SPC96027.1"/>
    </source>
</evidence>